<evidence type="ECO:0000313" key="2">
    <source>
        <dbReference type="EMBL" id="TFU05907.1"/>
    </source>
</evidence>
<evidence type="ECO:0000313" key="3">
    <source>
        <dbReference type="Proteomes" id="UP000297737"/>
    </source>
</evidence>
<dbReference type="OrthoDB" id="9803702at2"/>
<dbReference type="Pfam" id="PF10090">
    <property type="entry name" value="HPTransfase"/>
    <property type="match status" value="1"/>
</dbReference>
<comment type="caution">
    <text evidence="2">The sequence shown here is derived from an EMBL/GenBank/DDBJ whole genome shotgun (WGS) entry which is preliminary data.</text>
</comment>
<sequence length="210" mass="21938">MQGPRHGIDRGKLRQMTELAGLVARRLCHDFAGPIGAISTALDLLEDDNNPEIRGLIRDSARGLAAALRLYRVILSPSEAPLANHEARALLADWVSARNAVTLDWQVSGDQIAAPAAATLLGLALVACEALTRGGKLTVGDDFVEADGPNLRLDRDVHDAIGGASGAVTPRAALAQVVIANAGVDGQRVAMTAVPQTLRLRVHNSGDIAA</sequence>
<dbReference type="Proteomes" id="UP000297737">
    <property type="component" value="Unassembled WGS sequence"/>
</dbReference>
<gene>
    <name evidence="2" type="ORF">EUV02_02465</name>
</gene>
<dbReference type="EMBL" id="SIHO01000001">
    <property type="protein sequence ID" value="TFU05907.1"/>
    <property type="molecule type" value="Genomic_DNA"/>
</dbReference>
<dbReference type="Gene3D" id="1.10.287.130">
    <property type="match status" value="1"/>
</dbReference>
<dbReference type="Gene3D" id="3.30.565.10">
    <property type="entry name" value="Histidine kinase-like ATPase, C-terminal domain"/>
    <property type="match status" value="1"/>
</dbReference>
<evidence type="ECO:0000259" key="1">
    <source>
        <dbReference type="Pfam" id="PF10090"/>
    </source>
</evidence>
<organism evidence="2 3">
    <name type="scientific">Glacieibacterium arshaanense</name>
    <dbReference type="NCBI Taxonomy" id="2511025"/>
    <lineage>
        <taxon>Bacteria</taxon>
        <taxon>Pseudomonadati</taxon>
        <taxon>Pseudomonadota</taxon>
        <taxon>Alphaproteobacteria</taxon>
        <taxon>Sphingomonadales</taxon>
        <taxon>Sphingosinicellaceae</taxon>
        <taxon>Glacieibacterium</taxon>
    </lineage>
</organism>
<accession>A0A4Y9EQL3</accession>
<protein>
    <recommendedName>
        <fullName evidence="1">Histidine phosphotransferase ChpT C-terminal domain-containing protein</fullName>
    </recommendedName>
</protein>
<feature type="domain" description="Histidine phosphotransferase ChpT C-terminal" evidence="1">
    <location>
        <begin position="85"/>
        <end position="177"/>
    </location>
</feature>
<name>A0A4Y9EQL3_9SPHN</name>
<keyword evidence="3" id="KW-1185">Reference proteome</keyword>
<dbReference type="AlphaFoldDB" id="A0A4Y9EQL3"/>
<dbReference type="InterPro" id="IPR036890">
    <property type="entry name" value="HATPase_C_sf"/>
</dbReference>
<dbReference type="InterPro" id="IPR018762">
    <property type="entry name" value="ChpT_C"/>
</dbReference>
<proteinExistence type="predicted"/>
<reference evidence="2 3" key="1">
    <citation type="submission" date="2019-02" db="EMBL/GenBank/DDBJ databases">
        <title>Polymorphobacter sp. isolated from the lake at the Tibet of China.</title>
        <authorList>
            <person name="Li A."/>
        </authorList>
    </citation>
    <scope>NUCLEOTIDE SEQUENCE [LARGE SCALE GENOMIC DNA]</scope>
    <source>
        <strain evidence="2 3">DJ1R-1</strain>
    </source>
</reference>